<keyword evidence="1" id="KW-0547">Nucleotide-binding</keyword>
<accession>A0A5N5NN94</accession>
<dbReference type="PROSITE" id="PS50011">
    <property type="entry name" value="PROTEIN_KINASE_DOM"/>
    <property type="match status" value="1"/>
</dbReference>
<keyword evidence="6" id="KW-1185">Reference proteome</keyword>
<dbReference type="Gene3D" id="1.10.510.10">
    <property type="entry name" value="Transferase(Phosphotransferase) domain 1"/>
    <property type="match status" value="1"/>
</dbReference>
<feature type="domain" description="KEN" evidence="4">
    <location>
        <begin position="170"/>
        <end position="283"/>
    </location>
</feature>
<dbReference type="SUPFAM" id="SSF56112">
    <property type="entry name" value="Protein kinase-like (PK-like)"/>
    <property type="match status" value="1"/>
</dbReference>
<dbReference type="GO" id="GO:0051082">
    <property type="term" value="F:unfolded protein binding"/>
    <property type="evidence" value="ECO:0007669"/>
    <property type="project" value="TreeGrafter"/>
</dbReference>
<dbReference type="InterPro" id="IPR011009">
    <property type="entry name" value="Kinase-like_dom_sf"/>
</dbReference>
<proteinExistence type="predicted"/>
<dbReference type="SMART" id="SM00220">
    <property type="entry name" value="S_TKc"/>
    <property type="match status" value="1"/>
</dbReference>
<dbReference type="GO" id="GO:0005524">
    <property type="term" value="F:ATP binding"/>
    <property type="evidence" value="ECO:0007669"/>
    <property type="project" value="UniProtKB-KW"/>
</dbReference>
<feature type="domain" description="Protein kinase" evidence="3">
    <location>
        <begin position="1"/>
        <end position="283"/>
    </location>
</feature>
<evidence type="ECO:0000256" key="1">
    <source>
        <dbReference type="ARBA" id="ARBA00022741"/>
    </source>
</evidence>
<comment type="caution">
    <text evidence="5">The sequence shown here is derived from an EMBL/GenBank/DDBJ whole genome shotgun (WGS) entry which is preliminary data.</text>
</comment>
<dbReference type="GO" id="GO:1990604">
    <property type="term" value="C:IRE1-TRAF2-ASK1 complex"/>
    <property type="evidence" value="ECO:0007669"/>
    <property type="project" value="TreeGrafter"/>
</dbReference>
<dbReference type="GO" id="GO:0004521">
    <property type="term" value="F:RNA endonuclease activity"/>
    <property type="evidence" value="ECO:0007669"/>
    <property type="project" value="InterPro"/>
</dbReference>
<dbReference type="InterPro" id="IPR010513">
    <property type="entry name" value="KEN_dom"/>
</dbReference>
<dbReference type="AlphaFoldDB" id="A0A5N5NN94"/>
<gene>
    <name evidence="5" type="ORF">DKX38_001814</name>
</gene>
<dbReference type="Gene3D" id="3.30.200.20">
    <property type="entry name" value="Phosphorylase Kinase, domain 1"/>
    <property type="match status" value="1"/>
</dbReference>
<dbReference type="GO" id="GO:0006397">
    <property type="term" value="P:mRNA processing"/>
    <property type="evidence" value="ECO:0007669"/>
    <property type="project" value="InterPro"/>
</dbReference>
<dbReference type="InterPro" id="IPR045133">
    <property type="entry name" value="IRE1/2-like"/>
</dbReference>
<evidence type="ECO:0000259" key="3">
    <source>
        <dbReference type="PROSITE" id="PS50011"/>
    </source>
</evidence>
<organism evidence="5 6">
    <name type="scientific">Salix brachista</name>
    <dbReference type="NCBI Taxonomy" id="2182728"/>
    <lineage>
        <taxon>Eukaryota</taxon>
        <taxon>Viridiplantae</taxon>
        <taxon>Streptophyta</taxon>
        <taxon>Embryophyta</taxon>
        <taxon>Tracheophyta</taxon>
        <taxon>Spermatophyta</taxon>
        <taxon>Magnoliopsida</taxon>
        <taxon>eudicotyledons</taxon>
        <taxon>Gunneridae</taxon>
        <taxon>Pentapetalae</taxon>
        <taxon>rosids</taxon>
        <taxon>fabids</taxon>
        <taxon>Malpighiales</taxon>
        <taxon>Salicaceae</taxon>
        <taxon>Saliceae</taxon>
        <taxon>Salix</taxon>
    </lineage>
</organism>
<dbReference type="PROSITE" id="PS00108">
    <property type="entry name" value="PROTEIN_KINASE_ST"/>
    <property type="match status" value="1"/>
</dbReference>
<sequence>MVLEGVYDGVYDGSHVAVKRLVQTHHVLALKEIQKLIASDQHPNIVRWYGVEYDQDSVYLSFERCTCSLNDFVYDNPKSLQTQIPSNDIASNHLPEYMVRLHSMPEHNKNVELWKANGYPSTQLDVVSGIAHLHELRIIHRDLKPQNVLIVRGMHPFGDNIGPEVNIVNDRKDLFLVENVPEALDLSSCPLDPNPEKRPKARENESELLNAFESTATPARNAKWDEKMEAAFINNIGRCRRYTFDSARELLRAIRNKSHHYRELPREITELLGSRPEGFESYI</sequence>
<dbReference type="GO" id="GO:0004674">
    <property type="term" value="F:protein serine/threonine kinase activity"/>
    <property type="evidence" value="ECO:0007669"/>
    <property type="project" value="InterPro"/>
</dbReference>
<dbReference type="InterPro" id="IPR038357">
    <property type="entry name" value="KEN_sf"/>
</dbReference>
<evidence type="ECO:0000256" key="2">
    <source>
        <dbReference type="ARBA" id="ARBA00022840"/>
    </source>
</evidence>
<evidence type="ECO:0000259" key="4">
    <source>
        <dbReference type="PROSITE" id="PS51392"/>
    </source>
</evidence>
<protein>
    <recommendedName>
        <fullName evidence="7">Protein kinase domain-containing protein</fullName>
    </recommendedName>
</protein>
<dbReference type="Gene3D" id="1.20.1440.180">
    <property type="entry name" value="KEN domain"/>
    <property type="match status" value="1"/>
</dbReference>
<evidence type="ECO:0000313" key="5">
    <source>
        <dbReference type="EMBL" id="KAB5568021.1"/>
    </source>
</evidence>
<dbReference type="PROSITE" id="PS51392">
    <property type="entry name" value="KEN"/>
    <property type="match status" value="1"/>
</dbReference>
<evidence type="ECO:0000313" key="6">
    <source>
        <dbReference type="Proteomes" id="UP000326939"/>
    </source>
</evidence>
<dbReference type="GO" id="GO:0036498">
    <property type="term" value="P:IRE1-mediated unfolded protein response"/>
    <property type="evidence" value="ECO:0007669"/>
    <property type="project" value="TreeGrafter"/>
</dbReference>
<evidence type="ECO:0008006" key="7">
    <source>
        <dbReference type="Google" id="ProtNLM"/>
    </source>
</evidence>
<dbReference type="InterPro" id="IPR008271">
    <property type="entry name" value="Ser/Thr_kinase_AS"/>
</dbReference>
<dbReference type="InterPro" id="IPR000719">
    <property type="entry name" value="Prot_kinase_dom"/>
</dbReference>
<dbReference type="Proteomes" id="UP000326939">
    <property type="component" value="Chromosome 2"/>
</dbReference>
<reference evidence="6" key="1">
    <citation type="journal article" date="2019" name="Gigascience">
        <title>De novo genome assembly of the endangered Acer yangbiense, a plant species with extremely small populations endemic to Yunnan Province, China.</title>
        <authorList>
            <person name="Yang J."/>
            <person name="Wariss H.M."/>
            <person name="Tao L."/>
            <person name="Zhang R."/>
            <person name="Yun Q."/>
            <person name="Hollingsworth P."/>
            <person name="Dao Z."/>
            <person name="Luo G."/>
            <person name="Guo H."/>
            <person name="Ma Y."/>
            <person name="Sun W."/>
        </authorList>
    </citation>
    <scope>NUCLEOTIDE SEQUENCE [LARGE SCALE GENOMIC DNA]</scope>
    <source>
        <strain evidence="6">cv. br00</strain>
    </source>
</reference>
<dbReference type="Pfam" id="PF00069">
    <property type="entry name" value="Pkinase"/>
    <property type="match status" value="1"/>
</dbReference>
<dbReference type="PANTHER" id="PTHR13954:SF27">
    <property type="entry name" value="SERINE_THREONINE-PROTEIN KINASE_ENDORIBONUCLEASE IRE1B"/>
    <property type="match status" value="1"/>
</dbReference>
<keyword evidence="2" id="KW-0067">ATP-binding</keyword>
<name>A0A5N5NN94_9ROSI</name>
<dbReference type="Pfam" id="PF06479">
    <property type="entry name" value="Ribonuc_2-5A"/>
    <property type="match status" value="1"/>
</dbReference>
<dbReference type="PANTHER" id="PTHR13954">
    <property type="entry name" value="IRE1-RELATED"/>
    <property type="match status" value="1"/>
</dbReference>
<dbReference type="EMBL" id="VDCV01000002">
    <property type="protein sequence ID" value="KAB5568021.1"/>
    <property type="molecule type" value="Genomic_DNA"/>
</dbReference>